<keyword evidence="3 4" id="KW-0067">ATP-binding</keyword>
<evidence type="ECO:0000256" key="5">
    <source>
        <dbReference type="SAM" id="MobiDB-lite"/>
    </source>
</evidence>
<evidence type="ECO:0000313" key="8">
    <source>
        <dbReference type="Proteomes" id="UP001310386"/>
    </source>
</evidence>
<evidence type="ECO:0000256" key="3">
    <source>
        <dbReference type="ARBA" id="ARBA00022840"/>
    </source>
</evidence>
<dbReference type="PANTHER" id="PTHR22683:SF41">
    <property type="entry name" value="DNA TRANSLOCASE FTSK"/>
    <property type="match status" value="1"/>
</dbReference>
<dbReference type="InterPro" id="IPR050206">
    <property type="entry name" value="FtsK/SpoIIIE/SftA"/>
</dbReference>
<sequence length="1753" mass="198447">MNEIELIGRVATEYFRNHLQDDALDNPDGVARFLLDRLTGEVVSKICLSILQDAHLSAKVQIKVPKQLVEGYDLPDDVKTEYKTTYWRNAPCEKAALVLANTNDDQGPSLREITTIGAGDLKGVPKIWVESASQDLLLTDEQKGYWEKALKGLQEANECSLEQFSAYVVWTRRIMLTEGLPLVNALGWAFPALRIPRDSGYFEAISSKMLNHLSKWKKMFQDAFSKRACYLIKQNPNRQLLESEYLEDIFEKKKVDIAVEHHSTVEAYIESKAGWSDASAELAALEWERDNIYLLFNDVKLLKAHLATRTLQHFEDEFAGVLSEAEKSYLHTLEKRKITEANEEDRDFYEQHRQELELERSLKSDWDKFVYGKPIECDDFFVGILEAVERLFAQCENTSGAKSLKIKTTKGNGKKTWFELNEDIAMYFCIAYRGIEKLTNRYVHWETNRLFQYDELIESKTEPKKNTSTSRSALQIGFDVELQYADLAGNRQKNAVRIVWKGNPAAIGMELYDDLKRLSANSFSYSNVGKNPISKKGKIQNISLNDVGTLQAVYGQDRGSLISSSKKSEDLSKRFKNNLKKALSEGLVTPKGFEEIEMKWEAFSVLYSKAIIDWKNEGISADSLLEQCHAYDQLLRSLQLHAQGDVNRIELWHLVMKIGNVQVEGKKPISIVAPWHPMRLAAKAIKARQVSGLINHILVSNEVDFGDSKLFFSDLRSELQHPYYPEVAVGFEGQQAHLLTVSDTINDYSLMEYPVKEVEGQDTNEDPREASAKVLSLVKRYLDLQPHERTNLSIVLFNCDSTRLPETIVGALTSLYDREDEVRCQIILRHRDADKLNNLYMKMIEGDDIGPDTFVASEVSRDFMARLRIEVMADAAPLSDTKDGKPADIVFLQDVISRQAKLVWVEDQIVNTPMIQEHYPPRWARRRSSAKDDLKSTVYLTCPSQPAVGVTYLATLYSMINSIDPKEGMVYLPARQITFQNEYVRGIFDEAHSLGEWVVNYDDLLERRQLKNQGVKVIKYQHSRTQGPNLIVSSRSKLNLLQVLVKRRLESLNLGLDDETLFQLTEKFIDEANGISGDIVLRAAKRGVFAGELIGVVLSKMLLQSELKASSVGWFFLDDYASWLGQKEEQIADILALCPKVKDGQPYLQVLVSEAKYVESKSAAEAKKNSQKQLRDTIVRMENAIFGSPGRLDRDLWLSRLGDMLNDGLEFTQNEGLSVEQWRDGIRNGSIPIEVRGYSHVFLYTPSDSTMESEQWPIQNTTHGYQEVYPRELVRELVLAFHRGESIINIREKIGDQRPWETFHAQLPARRVNLITPEEEAVVLPVFAVQDAPQATSEEHTTELERSVGDQAKSEKVSEDAEVTWASKQLSEWIMNHLSAESENEEIEKWVNQTVTVLRGALISYNLQAKVLDHRLTPNAVVIKLKGSDQLRVEDIEKKKSQLLTTHALDIINIMAQPGEIVVSVARPNRETITLGDIWKCRAVQSNISEMNMSFVVGIKEVDGEILYLNLGGPFEKLEQHAPHTLIAGATGSGKSVLLQNLILDICVTNSPALAKIYLIDPKFGVDYQHLEELPHLAEGIIIDQQRAVSVLEFLVEEMDRRYLAFREQKVNSLKDFNAKVSAEEKLPLLFLIHDEFAEWMLVDTYKSAVSSIVQRLGVKARAAGIHLIFAAQRPDANVLPVQLRDNLGNRLILRVESVGTSEIALGEKGAEKLLGKGHLVARLQGEPNLIFGQVPFIASEGIAEVTELIKRA</sequence>
<feature type="compositionally biased region" description="Basic and acidic residues" evidence="5">
    <location>
        <begin position="1337"/>
        <end position="1358"/>
    </location>
</feature>
<feature type="region of interest" description="Disordered" evidence="5">
    <location>
        <begin position="1334"/>
        <end position="1358"/>
    </location>
</feature>
<dbReference type="CDD" id="cd01127">
    <property type="entry name" value="TrwB_TraG_TraD_VirD4"/>
    <property type="match status" value="1"/>
</dbReference>
<dbReference type="InterPro" id="IPR027417">
    <property type="entry name" value="P-loop_NTPase"/>
</dbReference>
<comment type="subcellular location">
    <subcellularLocation>
        <location evidence="1">Membrane</location>
        <topology evidence="1">Multi-pass membrane protein</topology>
    </subcellularLocation>
</comment>
<dbReference type="SUPFAM" id="SSF52540">
    <property type="entry name" value="P-loop containing nucleoside triphosphate hydrolases"/>
    <property type="match status" value="1"/>
</dbReference>
<dbReference type="Proteomes" id="UP001310386">
    <property type="component" value="Unassembled WGS sequence"/>
</dbReference>
<dbReference type="Pfam" id="PF01580">
    <property type="entry name" value="FtsK_SpoIIIE"/>
    <property type="match status" value="1"/>
</dbReference>
<dbReference type="PANTHER" id="PTHR22683">
    <property type="entry name" value="SPORULATION PROTEIN RELATED"/>
    <property type="match status" value="1"/>
</dbReference>
<dbReference type="InterPro" id="IPR002543">
    <property type="entry name" value="FtsK_dom"/>
</dbReference>
<keyword evidence="8" id="KW-1185">Reference proteome</keyword>
<dbReference type="PROSITE" id="PS50901">
    <property type="entry name" value="FTSK"/>
    <property type="match status" value="1"/>
</dbReference>
<evidence type="ECO:0000256" key="2">
    <source>
        <dbReference type="ARBA" id="ARBA00022741"/>
    </source>
</evidence>
<dbReference type="EMBL" id="JAYJLD010000032">
    <property type="protein sequence ID" value="MEB3103322.1"/>
    <property type="molecule type" value="Genomic_DNA"/>
</dbReference>
<dbReference type="Gene3D" id="3.40.50.300">
    <property type="entry name" value="P-loop containing nucleotide triphosphate hydrolases"/>
    <property type="match status" value="1"/>
</dbReference>
<feature type="binding site" evidence="4">
    <location>
        <begin position="1529"/>
        <end position="1536"/>
    </location>
    <ligand>
        <name>ATP</name>
        <dbReference type="ChEBI" id="CHEBI:30616"/>
    </ligand>
</feature>
<evidence type="ECO:0000313" key="7">
    <source>
        <dbReference type="EMBL" id="MEB3103322.1"/>
    </source>
</evidence>
<evidence type="ECO:0000259" key="6">
    <source>
        <dbReference type="PROSITE" id="PS50901"/>
    </source>
</evidence>
<feature type="domain" description="FtsK" evidence="6">
    <location>
        <begin position="1504"/>
        <end position="1703"/>
    </location>
</feature>
<name>A0ABU5ZN62_9BACL</name>
<keyword evidence="2 4" id="KW-0547">Nucleotide-binding</keyword>
<organism evidence="7 8">
    <name type="scientific">Ferviditalea candida</name>
    <dbReference type="NCBI Taxonomy" id="3108399"/>
    <lineage>
        <taxon>Bacteria</taxon>
        <taxon>Bacillati</taxon>
        <taxon>Bacillota</taxon>
        <taxon>Bacilli</taxon>
        <taxon>Bacillales</taxon>
        <taxon>Paenibacillaceae</taxon>
        <taxon>Ferviditalea</taxon>
    </lineage>
</organism>
<evidence type="ECO:0000256" key="1">
    <source>
        <dbReference type="ARBA" id="ARBA00004141"/>
    </source>
</evidence>
<protein>
    <submittedName>
        <fullName evidence="7">FtsK/SpoIIIE domain-containing protein</fullName>
    </submittedName>
</protein>
<comment type="caution">
    <text evidence="7">The sequence shown here is derived from an EMBL/GenBank/DDBJ whole genome shotgun (WGS) entry which is preliminary data.</text>
</comment>
<gene>
    <name evidence="7" type="ORF">VF724_16940</name>
</gene>
<proteinExistence type="predicted"/>
<reference evidence="7" key="1">
    <citation type="submission" date="2023-12" db="EMBL/GenBank/DDBJ databases">
        <title>Fervidustalea candida gen. nov., sp. nov., a novel member of the family Paenibacillaceae isolated from a geothermal area.</title>
        <authorList>
            <person name="Li W.-J."/>
            <person name="Jiao J.-Y."/>
            <person name="Chen Y."/>
        </authorList>
    </citation>
    <scope>NUCLEOTIDE SEQUENCE</scope>
    <source>
        <strain evidence="7">SYSU GA230002</strain>
    </source>
</reference>
<dbReference type="RefSeq" id="WP_371755450.1">
    <property type="nucleotide sequence ID" value="NZ_JAYJLD010000032.1"/>
</dbReference>
<accession>A0ABU5ZN62</accession>
<evidence type="ECO:0000256" key="4">
    <source>
        <dbReference type="PROSITE-ProRule" id="PRU00289"/>
    </source>
</evidence>